<name>A0AC35G0B1_9BILA</name>
<dbReference type="Proteomes" id="UP000887580">
    <property type="component" value="Unplaced"/>
</dbReference>
<sequence length="675" mass="77741">MGASSSTVTAGIKNQVDGRSNAIYQLADVTGNGVLADIAKESVKSKDPTELDIHIKTKVRPFLYNGGDGAELPIHDVIAQRHKERHGTEFSPVGQTPSETALHMGIVNENAEMVRFLLKAGADVSQRCSGNFFTCDDQKNSREDKWDSEHAILSRHSSYTGHLYWGEYPLAFAACLSQVACFRMLCAHGADPNWQDSNLNTVLHICTIRQNWTMFELALSQGANLHILNRQGLTPLTLAAYLARKQMFEHIVEVEREVHWTYGAVKSAAYPLEHLDSIEPSTGKLNRNSALAIIVYGNSTEHLCLLPHLLERLVHRKWETYGHNVLFKQLAIFSAYFILVFVCFLLRPTPLERTEGKEVLLCIMNLPHVNYNKMTAKSLFYTILNLMVVICASLYLLQMRSHIRNVGKALYFLSLSGFPAKSIFLVSCALMLIGFIMRLFCLDEVEDIIWIITVLLTALKFLYFCRGFKSVGPFVLMLYKIIIRDLIRFFMIYCIIMVGFSQSFYIIFLGYRRNDKDFDIEKEGTIMYNVGETFIRMFIMSLTEFAVLFEQLELCDLNLIGRITFIIYMLLVTMLLINMLIAMMTNTYTEISANSLEWLRQWSAIVLMMEQSFDAPTRMKYQRQYSIPMDDGKRIALLLKLRMSEEEQEAERLKLQYQRRMFREDNRRVYRPFKQ</sequence>
<evidence type="ECO:0000313" key="2">
    <source>
        <dbReference type="WBParaSite" id="PS1159_v2.g22835.t1"/>
    </source>
</evidence>
<accession>A0AC35G0B1</accession>
<reference evidence="2" key="1">
    <citation type="submission" date="2022-11" db="UniProtKB">
        <authorList>
            <consortium name="WormBaseParasite"/>
        </authorList>
    </citation>
    <scope>IDENTIFICATION</scope>
</reference>
<dbReference type="WBParaSite" id="PS1159_v2.g22835.t1">
    <property type="protein sequence ID" value="PS1159_v2.g22835.t1"/>
    <property type="gene ID" value="PS1159_v2.g22835"/>
</dbReference>
<proteinExistence type="predicted"/>
<evidence type="ECO:0000313" key="1">
    <source>
        <dbReference type="Proteomes" id="UP000887580"/>
    </source>
</evidence>
<organism evidence="1 2">
    <name type="scientific">Panagrolaimus sp. PS1159</name>
    <dbReference type="NCBI Taxonomy" id="55785"/>
    <lineage>
        <taxon>Eukaryota</taxon>
        <taxon>Metazoa</taxon>
        <taxon>Ecdysozoa</taxon>
        <taxon>Nematoda</taxon>
        <taxon>Chromadorea</taxon>
        <taxon>Rhabditida</taxon>
        <taxon>Tylenchina</taxon>
        <taxon>Panagrolaimomorpha</taxon>
        <taxon>Panagrolaimoidea</taxon>
        <taxon>Panagrolaimidae</taxon>
        <taxon>Panagrolaimus</taxon>
    </lineage>
</organism>
<protein>
    <submittedName>
        <fullName evidence="2">Ion transport domain-containing protein</fullName>
    </submittedName>
</protein>